<gene>
    <name evidence="1" type="ORF">SAMN05444278_103215</name>
</gene>
<organism evidence="1 2">
    <name type="scientific">Psychroflexus salarius</name>
    <dbReference type="NCBI Taxonomy" id="1155689"/>
    <lineage>
        <taxon>Bacteria</taxon>
        <taxon>Pseudomonadati</taxon>
        <taxon>Bacteroidota</taxon>
        <taxon>Flavobacteriia</taxon>
        <taxon>Flavobacteriales</taxon>
        <taxon>Flavobacteriaceae</taxon>
        <taxon>Psychroflexus</taxon>
    </lineage>
</organism>
<name>A0A1M4V2N9_9FLAO</name>
<dbReference type="AlphaFoldDB" id="A0A1M4V2N9"/>
<accession>A0A1M4V2N9</accession>
<proteinExistence type="predicted"/>
<dbReference type="EMBL" id="FQTW01000003">
    <property type="protein sequence ID" value="SHE63199.1"/>
    <property type="molecule type" value="Genomic_DNA"/>
</dbReference>
<sequence length="220" mass="25152">MLTFFTDFAYRKLKTSLYFSPILILKTNFMKLFQNALIMIFLFAFFGCEDQSNFLKPNVYTYNFEPVVLIKKGQQSNFTKNTNNDSLVLSSVLTSNIKIPQDILNSTNESQIENFFLNHKNIFNGELTFYFNDIADKSFEINLNGENQNDAIHLKNTEYPGRDECSYEGIRQCVRYNIYEGMNTMGKLICAAAGMNCIAEEAAQCASKNCLDDTPPNQAE</sequence>
<dbReference type="Proteomes" id="UP000184462">
    <property type="component" value="Unassembled WGS sequence"/>
</dbReference>
<protein>
    <submittedName>
        <fullName evidence="1">Uncharacterized protein</fullName>
    </submittedName>
</protein>
<evidence type="ECO:0000313" key="2">
    <source>
        <dbReference type="Proteomes" id="UP000184462"/>
    </source>
</evidence>
<reference evidence="1 2" key="1">
    <citation type="submission" date="2016-11" db="EMBL/GenBank/DDBJ databases">
        <authorList>
            <person name="Jaros S."/>
            <person name="Januszkiewicz K."/>
            <person name="Wedrychowicz H."/>
        </authorList>
    </citation>
    <scope>NUCLEOTIDE SEQUENCE [LARGE SCALE GENOMIC DNA]</scope>
    <source>
        <strain evidence="1 2">DSM 25661</strain>
    </source>
</reference>
<keyword evidence="2" id="KW-1185">Reference proteome</keyword>
<evidence type="ECO:0000313" key="1">
    <source>
        <dbReference type="EMBL" id="SHE63199.1"/>
    </source>
</evidence>
<dbReference type="STRING" id="1155689.SAMN05444278_103215"/>